<dbReference type="Proteomes" id="UP000807469">
    <property type="component" value="Unassembled WGS sequence"/>
</dbReference>
<evidence type="ECO:0000313" key="1">
    <source>
        <dbReference type="EMBL" id="KAF9472253.1"/>
    </source>
</evidence>
<reference evidence="1" key="1">
    <citation type="submission" date="2020-11" db="EMBL/GenBank/DDBJ databases">
        <authorList>
            <consortium name="DOE Joint Genome Institute"/>
            <person name="Ahrendt S."/>
            <person name="Riley R."/>
            <person name="Andreopoulos W."/>
            <person name="Labutti K."/>
            <person name="Pangilinan J."/>
            <person name="Ruiz-Duenas F.J."/>
            <person name="Barrasa J.M."/>
            <person name="Sanchez-Garcia M."/>
            <person name="Camarero S."/>
            <person name="Miyauchi S."/>
            <person name="Serrano A."/>
            <person name="Linde D."/>
            <person name="Babiker R."/>
            <person name="Drula E."/>
            <person name="Ayuso-Fernandez I."/>
            <person name="Pacheco R."/>
            <person name="Padilla G."/>
            <person name="Ferreira P."/>
            <person name="Barriuso J."/>
            <person name="Kellner H."/>
            <person name="Castanera R."/>
            <person name="Alfaro M."/>
            <person name="Ramirez L."/>
            <person name="Pisabarro A.G."/>
            <person name="Kuo A."/>
            <person name="Tritt A."/>
            <person name="Lipzen A."/>
            <person name="He G."/>
            <person name="Yan M."/>
            <person name="Ng V."/>
            <person name="Cullen D."/>
            <person name="Martin F."/>
            <person name="Rosso M.-N."/>
            <person name="Henrissat B."/>
            <person name="Hibbett D."/>
            <person name="Martinez A.T."/>
            <person name="Grigoriev I.V."/>
        </authorList>
    </citation>
    <scope>NUCLEOTIDE SEQUENCE</scope>
    <source>
        <strain evidence="1">CIRM-BRFM 674</strain>
    </source>
</reference>
<sequence length="150" mass="16162">MARSLEGASPCLMDQWCCARWAVAAKAGIILPCLVRTSETAGWVVLGGADTEVAVAARLSKGDRQNELWEGKHTCWTFPSFLLPFQHRLRLKAGAHLCQEGSGVAGGGGLDEKVNRAKPLIARSREKPHPCGRVRVALLEPAGYPGAWMT</sequence>
<protein>
    <submittedName>
        <fullName evidence="1">Uncharacterized protein</fullName>
    </submittedName>
</protein>
<evidence type="ECO:0000313" key="2">
    <source>
        <dbReference type="Proteomes" id="UP000807469"/>
    </source>
</evidence>
<keyword evidence="2" id="KW-1185">Reference proteome</keyword>
<proteinExistence type="predicted"/>
<dbReference type="EMBL" id="MU155558">
    <property type="protein sequence ID" value="KAF9472253.1"/>
    <property type="molecule type" value="Genomic_DNA"/>
</dbReference>
<name>A0A9P6CU50_9AGAR</name>
<organism evidence="1 2">
    <name type="scientific">Pholiota conissans</name>
    <dbReference type="NCBI Taxonomy" id="109636"/>
    <lineage>
        <taxon>Eukaryota</taxon>
        <taxon>Fungi</taxon>
        <taxon>Dikarya</taxon>
        <taxon>Basidiomycota</taxon>
        <taxon>Agaricomycotina</taxon>
        <taxon>Agaricomycetes</taxon>
        <taxon>Agaricomycetidae</taxon>
        <taxon>Agaricales</taxon>
        <taxon>Agaricineae</taxon>
        <taxon>Strophariaceae</taxon>
        <taxon>Pholiota</taxon>
    </lineage>
</organism>
<gene>
    <name evidence="1" type="ORF">BDN70DRAFT_900685</name>
</gene>
<comment type="caution">
    <text evidence="1">The sequence shown here is derived from an EMBL/GenBank/DDBJ whole genome shotgun (WGS) entry which is preliminary data.</text>
</comment>
<accession>A0A9P6CU50</accession>
<dbReference type="AlphaFoldDB" id="A0A9P6CU50"/>